<gene>
    <name evidence="1" type="ORF">ACFSKW_45595</name>
</gene>
<comment type="caution">
    <text evidence="1">The sequence shown here is derived from an EMBL/GenBank/DDBJ whole genome shotgun (WGS) entry which is preliminary data.</text>
</comment>
<dbReference type="RefSeq" id="WP_379580855.1">
    <property type="nucleotide sequence ID" value="NZ_JBHUFV010000074.1"/>
</dbReference>
<keyword evidence="2" id="KW-1185">Reference proteome</keyword>
<evidence type="ECO:0000313" key="2">
    <source>
        <dbReference type="Proteomes" id="UP001597368"/>
    </source>
</evidence>
<proteinExistence type="predicted"/>
<dbReference type="EMBL" id="JBHUFV010000074">
    <property type="protein sequence ID" value="MFD1938761.1"/>
    <property type="molecule type" value="Genomic_DNA"/>
</dbReference>
<evidence type="ECO:0000313" key="1">
    <source>
        <dbReference type="EMBL" id="MFD1938761.1"/>
    </source>
</evidence>
<dbReference type="Proteomes" id="UP001597368">
    <property type="component" value="Unassembled WGS sequence"/>
</dbReference>
<sequence>MTWPDDIVGRHTARKAVTLLLDTDTFDSDKVDSIIGDLIRDLR</sequence>
<protein>
    <submittedName>
        <fullName evidence="1">Uncharacterized protein</fullName>
    </submittedName>
</protein>
<organism evidence="1 2">
    <name type="scientific">Nonomuraea mangrovi</name>
    <dbReference type="NCBI Taxonomy" id="2316207"/>
    <lineage>
        <taxon>Bacteria</taxon>
        <taxon>Bacillati</taxon>
        <taxon>Actinomycetota</taxon>
        <taxon>Actinomycetes</taxon>
        <taxon>Streptosporangiales</taxon>
        <taxon>Streptosporangiaceae</taxon>
        <taxon>Nonomuraea</taxon>
    </lineage>
</organism>
<reference evidence="2" key="1">
    <citation type="journal article" date="2019" name="Int. J. Syst. Evol. Microbiol.">
        <title>The Global Catalogue of Microorganisms (GCM) 10K type strain sequencing project: providing services to taxonomists for standard genome sequencing and annotation.</title>
        <authorList>
            <consortium name="The Broad Institute Genomics Platform"/>
            <consortium name="The Broad Institute Genome Sequencing Center for Infectious Disease"/>
            <person name="Wu L."/>
            <person name="Ma J."/>
        </authorList>
    </citation>
    <scope>NUCLEOTIDE SEQUENCE [LARGE SCALE GENOMIC DNA]</scope>
    <source>
        <strain evidence="2">ICMP 6774ER</strain>
    </source>
</reference>
<name>A0ABW4TAN1_9ACTN</name>
<accession>A0ABW4TAN1</accession>